<comment type="subunit">
    <text evidence="2">Homodimer.</text>
</comment>
<evidence type="ECO:0000256" key="2">
    <source>
        <dbReference type="ARBA" id="ARBA00011738"/>
    </source>
</evidence>
<dbReference type="InterPro" id="IPR045843">
    <property type="entry name" value="IND-like"/>
</dbReference>
<dbReference type="OrthoDB" id="673975at2759"/>
<evidence type="ECO:0000259" key="8">
    <source>
        <dbReference type="PROSITE" id="PS50888"/>
    </source>
</evidence>
<dbReference type="InterPro" id="IPR011598">
    <property type="entry name" value="bHLH_dom"/>
</dbReference>
<dbReference type="PROSITE" id="PS50888">
    <property type="entry name" value="BHLH"/>
    <property type="match status" value="1"/>
</dbReference>
<evidence type="ECO:0000256" key="3">
    <source>
        <dbReference type="ARBA" id="ARBA00023015"/>
    </source>
</evidence>
<feature type="region of interest" description="Disordered" evidence="7">
    <location>
        <begin position="282"/>
        <end position="320"/>
    </location>
</feature>
<keyword evidence="3" id="KW-0805">Transcription regulation</keyword>
<evidence type="ECO:0000256" key="5">
    <source>
        <dbReference type="ARBA" id="ARBA00023163"/>
    </source>
</evidence>
<protein>
    <recommendedName>
        <fullName evidence="8">BHLH domain-containing protein</fullName>
    </recommendedName>
</protein>
<dbReference type="AlphaFoldDB" id="A0A2Z7ARY6"/>
<evidence type="ECO:0000313" key="10">
    <source>
        <dbReference type="Proteomes" id="UP000250235"/>
    </source>
</evidence>
<evidence type="ECO:0000256" key="6">
    <source>
        <dbReference type="ARBA" id="ARBA00023242"/>
    </source>
</evidence>
<feature type="domain" description="BHLH" evidence="8">
    <location>
        <begin position="314"/>
        <end position="363"/>
    </location>
</feature>
<evidence type="ECO:0000256" key="1">
    <source>
        <dbReference type="ARBA" id="ARBA00004123"/>
    </source>
</evidence>
<dbReference type="Proteomes" id="UP000250235">
    <property type="component" value="Unassembled WGS sequence"/>
</dbReference>
<organism evidence="9 10">
    <name type="scientific">Dorcoceras hygrometricum</name>
    <dbReference type="NCBI Taxonomy" id="472368"/>
    <lineage>
        <taxon>Eukaryota</taxon>
        <taxon>Viridiplantae</taxon>
        <taxon>Streptophyta</taxon>
        <taxon>Embryophyta</taxon>
        <taxon>Tracheophyta</taxon>
        <taxon>Spermatophyta</taxon>
        <taxon>Magnoliopsida</taxon>
        <taxon>eudicotyledons</taxon>
        <taxon>Gunneridae</taxon>
        <taxon>Pentapetalae</taxon>
        <taxon>asterids</taxon>
        <taxon>lamiids</taxon>
        <taxon>Lamiales</taxon>
        <taxon>Gesneriaceae</taxon>
        <taxon>Didymocarpoideae</taxon>
        <taxon>Trichosporeae</taxon>
        <taxon>Loxocarpinae</taxon>
        <taxon>Dorcoceras</taxon>
    </lineage>
</organism>
<reference evidence="9 10" key="1">
    <citation type="journal article" date="2015" name="Proc. Natl. Acad. Sci. U.S.A.">
        <title>The resurrection genome of Boea hygrometrica: A blueprint for survival of dehydration.</title>
        <authorList>
            <person name="Xiao L."/>
            <person name="Yang G."/>
            <person name="Zhang L."/>
            <person name="Yang X."/>
            <person name="Zhao S."/>
            <person name="Ji Z."/>
            <person name="Zhou Q."/>
            <person name="Hu M."/>
            <person name="Wang Y."/>
            <person name="Chen M."/>
            <person name="Xu Y."/>
            <person name="Jin H."/>
            <person name="Xiao X."/>
            <person name="Hu G."/>
            <person name="Bao F."/>
            <person name="Hu Y."/>
            <person name="Wan P."/>
            <person name="Li L."/>
            <person name="Deng X."/>
            <person name="Kuang T."/>
            <person name="Xiang C."/>
            <person name="Zhu J.K."/>
            <person name="Oliver M.J."/>
            <person name="He Y."/>
        </authorList>
    </citation>
    <scope>NUCLEOTIDE SEQUENCE [LARGE SCALE GENOMIC DNA]</scope>
    <source>
        <strain evidence="10">cv. XS01</strain>
    </source>
</reference>
<dbReference type="GO" id="GO:0046983">
    <property type="term" value="F:protein dimerization activity"/>
    <property type="evidence" value="ECO:0007669"/>
    <property type="project" value="InterPro"/>
</dbReference>
<evidence type="ECO:0000313" key="9">
    <source>
        <dbReference type="EMBL" id="KZV24654.1"/>
    </source>
</evidence>
<dbReference type="EMBL" id="KV012555">
    <property type="protein sequence ID" value="KZV24654.1"/>
    <property type="molecule type" value="Genomic_DNA"/>
</dbReference>
<keyword evidence="10" id="KW-1185">Reference proteome</keyword>
<feature type="compositionally biased region" description="Polar residues" evidence="7">
    <location>
        <begin position="377"/>
        <end position="390"/>
    </location>
</feature>
<keyword evidence="4" id="KW-0238">DNA-binding</keyword>
<proteinExistence type="predicted"/>
<comment type="subcellular location">
    <subcellularLocation>
        <location evidence="1">Nucleus</location>
    </subcellularLocation>
</comment>
<gene>
    <name evidence="9" type="ORF">F511_37003</name>
</gene>
<dbReference type="InterPro" id="IPR045239">
    <property type="entry name" value="bHLH95_bHLH"/>
</dbReference>
<dbReference type="CDD" id="cd11393">
    <property type="entry name" value="bHLH_AtbHLH_like"/>
    <property type="match status" value="1"/>
</dbReference>
<keyword evidence="5" id="KW-0804">Transcription</keyword>
<sequence length="435" mass="48885">MAEEFQVCSGNWWNSPRNLFGSSPCSWAVNDFAGNLGWPSICNEPVILDMNNTVISSDDSAGSASDGSCTTLQDIPKTHQQVSDRSLSTDCWNQDFLHESARSEDNYPQIMDYRQENWINPKNFYELSSTPLKQLHQDFSTQSQQLSNSIDSFAETCGETSINFPLNSSSYSYTPSLMQNLLGQDNSQPHILPFLDDQEMNYLSEPNYDMNHNELLLSSLPKSSSMFIQPSRQHHSPYSNNKRFWNATASALLTDSSNFIPSINPPILPSINNNIKHNITDMSSAKRQEESRDVASSVAKKQTGSESAFKRPRIETPSPLPTFKVRKEKLGDRITALQQLVSPFGKTDTASVLHEAIEYIRFLHDQVKVLSTPYMKNGSSPLQHQQAGNTSKERERLKQDLKSRGLCLVPISSTFPVASETTSDFWTHTFGASFR</sequence>
<dbReference type="FunFam" id="4.10.280.10:FF:000032">
    <property type="entry name" value="Transcription factor bHLH123 family"/>
    <property type="match status" value="1"/>
</dbReference>
<dbReference type="GO" id="GO:0005634">
    <property type="term" value="C:nucleus"/>
    <property type="evidence" value="ECO:0007669"/>
    <property type="project" value="UniProtKB-SubCell"/>
</dbReference>
<accession>A0A2Z7ARY6</accession>
<dbReference type="PANTHER" id="PTHR16223">
    <property type="entry name" value="TRANSCRIPTION FACTOR BHLH83-RELATED"/>
    <property type="match status" value="1"/>
</dbReference>
<dbReference type="InterPro" id="IPR036638">
    <property type="entry name" value="HLH_DNA-bd_sf"/>
</dbReference>
<evidence type="ECO:0000256" key="4">
    <source>
        <dbReference type="ARBA" id="ARBA00023125"/>
    </source>
</evidence>
<feature type="region of interest" description="Disordered" evidence="7">
    <location>
        <begin position="374"/>
        <end position="396"/>
    </location>
</feature>
<dbReference type="GO" id="GO:0000978">
    <property type="term" value="F:RNA polymerase II cis-regulatory region sequence-specific DNA binding"/>
    <property type="evidence" value="ECO:0007669"/>
    <property type="project" value="TreeGrafter"/>
</dbReference>
<dbReference type="Gene3D" id="4.10.280.10">
    <property type="entry name" value="Helix-loop-helix DNA-binding domain"/>
    <property type="match status" value="1"/>
</dbReference>
<dbReference type="PANTHER" id="PTHR16223:SF238">
    <property type="entry name" value="TRANSCRIPTION FACTOR BHLH114"/>
    <property type="match status" value="1"/>
</dbReference>
<dbReference type="GO" id="GO:0000981">
    <property type="term" value="F:DNA-binding transcription factor activity, RNA polymerase II-specific"/>
    <property type="evidence" value="ECO:0007669"/>
    <property type="project" value="TreeGrafter"/>
</dbReference>
<evidence type="ECO:0000256" key="7">
    <source>
        <dbReference type="SAM" id="MobiDB-lite"/>
    </source>
</evidence>
<feature type="compositionally biased region" description="Basic and acidic residues" evidence="7">
    <location>
        <begin position="284"/>
        <end position="293"/>
    </location>
</feature>
<dbReference type="SUPFAM" id="SSF47459">
    <property type="entry name" value="HLH, helix-loop-helix DNA-binding domain"/>
    <property type="match status" value="1"/>
</dbReference>
<keyword evidence="6" id="KW-0539">Nucleus</keyword>
<name>A0A2Z7ARY6_9LAMI</name>